<organism evidence="1 2">
    <name type="scientific">Micromonospora halophytica</name>
    <dbReference type="NCBI Taxonomy" id="47864"/>
    <lineage>
        <taxon>Bacteria</taxon>
        <taxon>Bacillati</taxon>
        <taxon>Actinomycetota</taxon>
        <taxon>Actinomycetes</taxon>
        <taxon>Micromonosporales</taxon>
        <taxon>Micromonosporaceae</taxon>
        <taxon>Micromonospora</taxon>
    </lineage>
</organism>
<dbReference type="EMBL" id="FMDN01000002">
    <property type="protein sequence ID" value="SCG38666.1"/>
    <property type="molecule type" value="Genomic_DNA"/>
</dbReference>
<protein>
    <submittedName>
        <fullName evidence="1">Uncharacterized protein</fullName>
    </submittedName>
</protein>
<proteinExistence type="predicted"/>
<dbReference type="AlphaFoldDB" id="A0A1C5GY07"/>
<evidence type="ECO:0000313" key="2">
    <source>
        <dbReference type="Proteomes" id="UP000199408"/>
    </source>
</evidence>
<accession>A0A1C5GY07</accession>
<reference evidence="2" key="1">
    <citation type="submission" date="2016-06" db="EMBL/GenBank/DDBJ databases">
        <authorList>
            <person name="Varghese N."/>
        </authorList>
    </citation>
    <scope>NUCLEOTIDE SEQUENCE [LARGE SCALE GENOMIC DNA]</scope>
    <source>
        <strain evidence="2">DSM 43171</strain>
    </source>
</reference>
<evidence type="ECO:0000313" key="1">
    <source>
        <dbReference type="EMBL" id="SCG38666.1"/>
    </source>
</evidence>
<sequence length="98" mass="10941">MRSVTDEPVDAMEKVLGELPVPWVVTVEDIKLALRALLVHRPEQWPTGSLCRSDRTPYPCLLHRWARRVLRSRGLTDDVIDTLAERGGTLVGVPGGRS</sequence>
<dbReference type="STRING" id="47864.GA0070560_102298"/>
<name>A0A1C5GY07_9ACTN</name>
<dbReference type="Proteomes" id="UP000199408">
    <property type="component" value="Unassembled WGS sequence"/>
</dbReference>
<keyword evidence="2" id="KW-1185">Reference proteome</keyword>
<gene>
    <name evidence="1" type="ORF">GA0070560_102298</name>
</gene>